<name>A0A1M6SW28_9FIRM</name>
<evidence type="ECO:0000313" key="3">
    <source>
        <dbReference type="Proteomes" id="UP000184386"/>
    </source>
</evidence>
<sequence length="153" mass="17572">MEITIKELDTAYCNAMAELLNFDEKLHLALSPDSLHINITGKEYYDGCKTWEKRKNGNNFVILDEDRLIGSISYHKINHLTAGCGYWIKSSLWGKGYGKEAFAGFLPVIEKAGFEYVTANIWKDNIASLKIWEKYTSDIREEEGRYIPLIKLV</sequence>
<evidence type="ECO:0000259" key="1">
    <source>
        <dbReference type="PROSITE" id="PS51186"/>
    </source>
</evidence>
<evidence type="ECO:0000313" key="2">
    <source>
        <dbReference type="EMBL" id="SHK48778.1"/>
    </source>
</evidence>
<dbReference type="AlphaFoldDB" id="A0A1M6SW28"/>
<dbReference type="RefSeq" id="WP_073276583.1">
    <property type="nucleotide sequence ID" value="NZ_FRAC01000012.1"/>
</dbReference>
<dbReference type="PANTHER" id="PTHR43792">
    <property type="entry name" value="GNAT FAMILY, PUTATIVE (AFU_ORTHOLOGUE AFUA_3G00765)-RELATED-RELATED"/>
    <property type="match status" value="1"/>
</dbReference>
<dbReference type="Gene3D" id="3.40.630.30">
    <property type="match status" value="1"/>
</dbReference>
<dbReference type="Proteomes" id="UP000184386">
    <property type="component" value="Unassembled WGS sequence"/>
</dbReference>
<keyword evidence="2" id="KW-0808">Transferase</keyword>
<dbReference type="SUPFAM" id="SSF55729">
    <property type="entry name" value="Acyl-CoA N-acyltransferases (Nat)"/>
    <property type="match status" value="1"/>
</dbReference>
<gene>
    <name evidence="2" type="ORF">SAMN02745136_02617</name>
</gene>
<proteinExistence type="predicted"/>
<dbReference type="STRING" id="1121322.SAMN02745136_02617"/>
<accession>A0A1M6SW28</accession>
<dbReference type="EMBL" id="FRAC01000012">
    <property type="protein sequence ID" value="SHK48778.1"/>
    <property type="molecule type" value="Genomic_DNA"/>
</dbReference>
<protein>
    <submittedName>
        <fullName evidence="2">Ribosomal-protein-alanine N-acetyltransferase</fullName>
    </submittedName>
</protein>
<organism evidence="2 3">
    <name type="scientific">Anaerocolumna jejuensis DSM 15929</name>
    <dbReference type="NCBI Taxonomy" id="1121322"/>
    <lineage>
        <taxon>Bacteria</taxon>
        <taxon>Bacillati</taxon>
        <taxon>Bacillota</taxon>
        <taxon>Clostridia</taxon>
        <taxon>Lachnospirales</taxon>
        <taxon>Lachnospiraceae</taxon>
        <taxon>Anaerocolumna</taxon>
    </lineage>
</organism>
<dbReference type="PROSITE" id="PS51186">
    <property type="entry name" value="GNAT"/>
    <property type="match status" value="1"/>
</dbReference>
<dbReference type="GO" id="GO:0016747">
    <property type="term" value="F:acyltransferase activity, transferring groups other than amino-acyl groups"/>
    <property type="evidence" value="ECO:0007669"/>
    <property type="project" value="InterPro"/>
</dbReference>
<dbReference type="PANTHER" id="PTHR43792:SF1">
    <property type="entry name" value="N-ACETYLTRANSFERASE DOMAIN-CONTAINING PROTEIN"/>
    <property type="match status" value="1"/>
</dbReference>
<dbReference type="InterPro" id="IPR000182">
    <property type="entry name" value="GNAT_dom"/>
</dbReference>
<reference evidence="2 3" key="1">
    <citation type="submission" date="2016-11" db="EMBL/GenBank/DDBJ databases">
        <authorList>
            <person name="Jaros S."/>
            <person name="Januszkiewicz K."/>
            <person name="Wedrychowicz H."/>
        </authorList>
    </citation>
    <scope>NUCLEOTIDE SEQUENCE [LARGE SCALE GENOMIC DNA]</scope>
    <source>
        <strain evidence="2 3">DSM 15929</strain>
    </source>
</reference>
<feature type="domain" description="N-acetyltransferase" evidence="1">
    <location>
        <begin position="3"/>
        <end position="153"/>
    </location>
</feature>
<dbReference type="OrthoDB" id="2001595at2"/>
<dbReference type="InterPro" id="IPR051531">
    <property type="entry name" value="N-acetyltransferase"/>
</dbReference>
<dbReference type="Pfam" id="PF13302">
    <property type="entry name" value="Acetyltransf_3"/>
    <property type="match status" value="1"/>
</dbReference>
<dbReference type="InterPro" id="IPR016181">
    <property type="entry name" value="Acyl_CoA_acyltransferase"/>
</dbReference>
<keyword evidence="3" id="KW-1185">Reference proteome</keyword>